<feature type="domain" description="HD-GYP" evidence="2">
    <location>
        <begin position="208"/>
        <end position="403"/>
    </location>
</feature>
<dbReference type="InterPro" id="IPR006675">
    <property type="entry name" value="HDIG_dom"/>
</dbReference>
<organism evidence="3">
    <name type="scientific">marine sediment metagenome</name>
    <dbReference type="NCBI Taxonomy" id="412755"/>
    <lineage>
        <taxon>unclassified sequences</taxon>
        <taxon>metagenomes</taxon>
        <taxon>ecological metagenomes</taxon>
    </lineage>
</organism>
<reference evidence="3" key="1">
    <citation type="journal article" date="2015" name="Nature">
        <title>Complex archaea that bridge the gap between prokaryotes and eukaryotes.</title>
        <authorList>
            <person name="Spang A."/>
            <person name="Saw J.H."/>
            <person name="Jorgensen S.L."/>
            <person name="Zaremba-Niedzwiedzka K."/>
            <person name="Martijn J."/>
            <person name="Lind A.E."/>
            <person name="van Eijk R."/>
            <person name="Schleper C."/>
            <person name="Guy L."/>
            <person name="Ettema T.J."/>
        </authorList>
    </citation>
    <scope>NUCLEOTIDE SEQUENCE</scope>
</reference>
<evidence type="ECO:0000259" key="2">
    <source>
        <dbReference type="PROSITE" id="PS51832"/>
    </source>
</evidence>
<protein>
    <recommendedName>
        <fullName evidence="2">HD-GYP domain-containing protein</fullName>
    </recommendedName>
</protein>
<dbReference type="InterPro" id="IPR029016">
    <property type="entry name" value="GAF-like_dom_sf"/>
</dbReference>
<feature type="transmembrane region" description="Helical" evidence="1">
    <location>
        <begin position="7"/>
        <end position="26"/>
    </location>
</feature>
<dbReference type="InterPro" id="IPR037522">
    <property type="entry name" value="HD_GYP_dom"/>
</dbReference>
<comment type="caution">
    <text evidence="3">The sequence shown here is derived from an EMBL/GenBank/DDBJ whole genome shotgun (WGS) entry which is preliminary data.</text>
</comment>
<dbReference type="Gene3D" id="1.10.3210.10">
    <property type="entry name" value="Hypothetical protein af1432"/>
    <property type="match status" value="1"/>
</dbReference>
<proteinExistence type="predicted"/>
<keyword evidence="1" id="KW-1133">Transmembrane helix</keyword>
<dbReference type="AlphaFoldDB" id="A0A0F9FGV8"/>
<gene>
    <name evidence="3" type="ORF">LCGC14_2306560</name>
</gene>
<accession>A0A0F9FGV8</accession>
<dbReference type="NCBIfam" id="TIGR00277">
    <property type="entry name" value="HDIG"/>
    <property type="match status" value="1"/>
</dbReference>
<keyword evidence="1" id="KW-0812">Transmembrane</keyword>
<dbReference type="InterPro" id="IPR052020">
    <property type="entry name" value="Cyclic_di-GMP/3'3'-cGAMP_PDE"/>
</dbReference>
<dbReference type="CDD" id="cd00077">
    <property type="entry name" value="HDc"/>
    <property type="match status" value="1"/>
</dbReference>
<feature type="non-terminal residue" evidence="3">
    <location>
        <position position="1"/>
    </location>
</feature>
<evidence type="ECO:0000256" key="1">
    <source>
        <dbReference type="SAM" id="Phobius"/>
    </source>
</evidence>
<keyword evidence="1" id="KW-0472">Membrane</keyword>
<dbReference type="PANTHER" id="PTHR45228">
    <property type="entry name" value="CYCLIC DI-GMP PHOSPHODIESTERASE TM_0186-RELATED"/>
    <property type="match status" value="1"/>
</dbReference>
<dbReference type="InterPro" id="IPR003607">
    <property type="entry name" value="HD/PDEase_dom"/>
</dbReference>
<dbReference type="InterPro" id="IPR003018">
    <property type="entry name" value="GAF"/>
</dbReference>
<dbReference type="SUPFAM" id="SSF109604">
    <property type="entry name" value="HD-domain/PDEase-like"/>
    <property type="match status" value="1"/>
</dbReference>
<dbReference type="Gene3D" id="3.30.450.40">
    <property type="match status" value="1"/>
</dbReference>
<dbReference type="PROSITE" id="PS51832">
    <property type="entry name" value="HD_GYP"/>
    <property type="match status" value="1"/>
</dbReference>
<evidence type="ECO:0000313" key="3">
    <source>
        <dbReference type="EMBL" id="KKL50332.1"/>
    </source>
</evidence>
<feature type="transmembrane region" description="Helical" evidence="1">
    <location>
        <begin position="32"/>
        <end position="51"/>
    </location>
</feature>
<dbReference type="SUPFAM" id="SSF55781">
    <property type="entry name" value="GAF domain-like"/>
    <property type="match status" value="1"/>
</dbReference>
<dbReference type="Pfam" id="PF13487">
    <property type="entry name" value="HD_5"/>
    <property type="match status" value="1"/>
</dbReference>
<dbReference type="EMBL" id="LAZR01032640">
    <property type="protein sequence ID" value="KKL50332.1"/>
    <property type="molecule type" value="Genomic_DNA"/>
</dbReference>
<dbReference type="SMART" id="SM00471">
    <property type="entry name" value="HDc"/>
    <property type="match status" value="1"/>
</dbReference>
<dbReference type="Pfam" id="PF13185">
    <property type="entry name" value="GAF_2"/>
    <property type="match status" value="1"/>
</dbReference>
<name>A0A0F9FGV8_9ZZZZ</name>
<sequence>WVQVGVYLAITLPLVLYYYFLAFSILQLSVGYSVGLVIATAAIEGTFWYMIKLRKQSAYPNILAIELGIAQDLREACDLSTRLVADWLNARAAVLAWLDEETHTIPVCSYGLSLEFLGVGAVALDGAPFGADIMDGRAVLLEAKDVPHWTGLSDQQCWVAAVPLTALDRVIAVLFLIADRSSSDLRDRKLLESMGVVIGLTLENLRLASREYQSIMQVLCNALDMRDSATQGHSQRVARMAGLVAEEMGLAKPDVKRIEQAAALHDIGKIGIADAVLTKAGPLTDEEWVEMRRHPRLGYELVAGIEALQHAAEIIHSHHEHHDGNGYPRGLQGEDIPIGARIFSVVDSYDAMTSHRPYRRARSHQDAIDEIVRNSGTQFDPEAVHAFLKVERAGLIAPHDSPDARDAVAADGRVLPIVESWDASGTS</sequence>
<dbReference type="PANTHER" id="PTHR45228:SF4">
    <property type="entry name" value="LIPOPROTEIN"/>
    <property type="match status" value="1"/>
</dbReference>